<keyword evidence="3" id="KW-0456">Lyase</keyword>
<feature type="domain" description="HpcH/HpaI aldolase/citrate lyase" evidence="4">
    <location>
        <begin position="7"/>
        <end position="154"/>
    </location>
</feature>
<dbReference type="AlphaFoldDB" id="A0A9D2E710"/>
<evidence type="ECO:0000256" key="2">
    <source>
        <dbReference type="ARBA" id="ARBA00022723"/>
    </source>
</evidence>
<evidence type="ECO:0000256" key="3">
    <source>
        <dbReference type="ARBA" id="ARBA00023239"/>
    </source>
</evidence>
<dbReference type="GO" id="GO:0016832">
    <property type="term" value="F:aldehyde-lyase activity"/>
    <property type="evidence" value="ECO:0007669"/>
    <property type="project" value="TreeGrafter"/>
</dbReference>
<accession>A0A9D2E710</accession>
<dbReference type="Gene3D" id="3.20.20.60">
    <property type="entry name" value="Phosphoenolpyruvate-binding domains"/>
    <property type="match status" value="2"/>
</dbReference>
<reference evidence="5" key="2">
    <citation type="submission" date="2021-04" db="EMBL/GenBank/DDBJ databases">
        <authorList>
            <person name="Gilroy R."/>
        </authorList>
    </citation>
    <scope>NUCLEOTIDE SEQUENCE</scope>
    <source>
        <strain evidence="5">ChiHjej9B8-1298</strain>
    </source>
</reference>
<evidence type="ECO:0000256" key="1">
    <source>
        <dbReference type="ARBA" id="ARBA00005568"/>
    </source>
</evidence>
<protein>
    <submittedName>
        <fullName evidence="5">Aldolase</fullName>
    </submittedName>
</protein>
<keyword evidence="2" id="KW-0479">Metal-binding</keyword>
<dbReference type="Proteomes" id="UP000824028">
    <property type="component" value="Unassembled WGS sequence"/>
</dbReference>
<dbReference type="SUPFAM" id="SSF51621">
    <property type="entry name" value="Phosphoenolpyruvate/pyruvate domain"/>
    <property type="match status" value="1"/>
</dbReference>
<dbReference type="PANTHER" id="PTHR30502">
    <property type="entry name" value="2-KETO-3-DEOXY-L-RHAMNONATE ALDOLASE"/>
    <property type="match status" value="1"/>
</dbReference>
<proteinExistence type="inferred from homology"/>
<dbReference type="PANTHER" id="PTHR30502:SF0">
    <property type="entry name" value="PHOSPHOENOLPYRUVATE CARBOXYLASE FAMILY PROTEIN"/>
    <property type="match status" value="1"/>
</dbReference>
<dbReference type="InterPro" id="IPR015813">
    <property type="entry name" value="Pyrv/PenolPyrv_kinase-like_dom"/>
</dbReference>
<dbReference type="EMBL" id="DXBX01000010">
    <property type="protein sequence ID" value="HIZ32159.1"/>
    <property type="molecule type" value="Genomic_DNA"/>
</dbReference>
<dbReference type="InterPro" id="IPR050251">
    <property type="entry name" value="HpcH-HpaI_aldolase"/>
</dbReference>
<dbReference type="InterPro" id="IPR005000">
    <property type="entry name" value="Aldolase/citrate-lyase_domain"/>
</dbReference>
<comment type="similarity">
    <text evidence="1">Belongs to the HpcH/HpaI aldolase family.</text>
</comment>
<dbReference type="Pfam" id="PF03328">
    <property type="entry name" value="HpcH_HpaI"/>
    <property type="match status" value="1"/>
</dbReference>
<evidence type="ECO:0000259" key="4">
    <source>
        <dbReference type="Pfam" id="PF03328"/>
    </source>
</evidence>
<dbReference type="InterPro" id="IPR040442">
    <property type="entry name" value="Pyrv_kinase-like_dom_sf"/>
</dbReference>
<sequence>MNFNLMILAADPQSAAEAQRAKIDRIFYDLEYINKAERQRGRNTVISNNNINDIPAVREVLTSSKLLVRTNPIHAYTADEVEKAISYGADILMLPMVMSYKDVEQYVNYINGRAKVCIMIETAQALARIDDILSVQGVDELFIGLNDLHISMGLSFMFELLSGGLVEYIADKCKQKNMPFGFGGIARIGDGLLPAEKILAEHVRLGSSSVILSRTFKGEVGDHAGTKIDLSEEVEKVRQSMATISNWNEEAFAANQRSIAQTVKQIVNRYL</sequence>
<evidence type="ECO:0000313" key="6">
    <source>
        <dbReference type="Proteomes" id="UP000824028"/>
    </source>
</evidence>
<evidence type="ECO:0000313" key="5">
    <source>
        <dbReference type="EMBL" id="HIZ32159.1"/>
    </source>
</evidence>
<dbReference type="GO" id="GO:0046872">
    <property type="term" value="F:metal ion binding"/>
    <property type="evidence" value="ECO:0007669"/>
    <property type="project" value="UniProtKB-KW"/>
</dbReference>
<comment type="caution">
    <text evidence="5">The sequence shown here is derived from an EMBL/GenBank/DDBJ whole genome shotgun (WGS) entry which is preliminary data.</text>
</comment>
<reference evidence="5" key="1">
    <citation type="journal article" date="2021" name="PeerJ">
        <title>Extensive microbial diversity within the chicken gut microbiome revealed by metagenomics and culture.</title>
        <authorList>
            <person name="Gilroy R."/>
            <person name="Ravi A."/>
            <person name="Getino M."/>
            <person name="Pursley I."/>
            <person name="Horton D.L."/>
            <person name="Alikhan N.F."/>
            <person name="Baker D."/>
            <person name="Gharbi K."/>
            <person name="Hall N."/>
            <person name="Watson M."/>
            <person name="Adriaenssens E.M."/>
            <person name="Foster-Nyarko E."/>
            <person name="Jarju S."/>
            <person name="Secka A."/>
            <person name="Antonio M."/>
            <person name="Oren A."/>
            <person name="Chaudhuri R.R."/>
            <person name="La Ragione R."/>
            <person name="Hildebrand F."/>
            <person name="Pallen M.J."/>
        </authorList>
    </citation>
    <scope>NUCLEOTIDE SEQUENCE</scope>
    <source>
        <strain evidence="5">ChiHjej9B8-1298</strain>
    </source>
</reference>
<dbReference type="GO" id="GO:0005737">
    <property type="term" value="C:cytoplasm"/>
    <property type="evidence" value="ECO:0007669"/>
    <property type="project" value="TreeGrafter"/>
</dbReference>
<name>A0A9D2E710_9BACE</name>
<gene>
    <name evidence="5" type="ORF">H9814_01240</name>
</gene>
<organism evidence="5 6">
    <name type="scientific">Candidatus Bacteroides merdigallinarum</name>
    <dbReference type="NCBI Taxonomy" id="2838473"/>
    <lineage>
        <taxon>Bacteria</taxon>
        <taxon>Pseudomonadati</taxon>
        <taxon>Bacteroidota</taxon>
        <taxon>Bacteroidia</taxon>
        <taxon>Bacteroidales</taxon>
        <taxon>Bacteroidaceae</taxon>
        <taxon>Bacteroides</taxon>
    </lineage>
</organism>